<evidence type="ECO:0000313" key="2">
    <source>
        <dbReference type="Proteomes" id="UP000507470"/>
    </source>
</evidence>
<accession>A0A6J8AWD6</accession>
<sequence>MSPPAQICQSLDHSQVEPVAIIYTKGLDINDVGTPLNANRNGNCLYIPISTLLFGHGQYATQLLVITCIYMCTNMNKYTSHPDASEILMLSPTFQESCIQYATERAWLSAWSILVATGVISKNIKTIYPPVYGNCHLACKTLNTTYTPQHIPPSGLLTLYLDSHQLERPMLLHKDGSYTIYRAFFSHMSAKLEIAIDDVELRLNENIDHEFDSDDEKALTKTIEIRNDISNNKLSFMHKTFERQFTILFARLYWCQYIRKKKKKNIIHAIFGDDGVASADDTLQFAIASAKLKFKDLASNYPQCVSPKSKNLVFLK</sequence>
<proteinExistence type="predicted"/>
<gene>
    <name evidence="1" type="ORF">MCOR_10897</name>
</gene>
<evidence type="ECO:0000313" key="1">
    <source>
        <dbReference type="EMBL" id="CAC5372983.1"/>
    </source>
</evidence>
<dbReference type="Proteomes" id="UP000507470">
    <property type="component" value="Unassembled WGS sequence"/>
</dbReference>
<dbReference type="AlphaFoldDB" id="A0A6J8AWD6"/>
<organism evidence="1 2">
    <name type="scientific">Mytilus coruscus</name>
    <name type="common">Sea mussel</name>
    <dbReference type="NCBI Taxonomy" id="42192"/>
    <lineage>
        <taxon>Eukaryota</taxon>
        <taxon>Metazoa</taxon>
        <taxon>Spiralia</taxon>
        <taxon>Lophotrochozoa</taxon>
        <taxon>Mollusca</taxon>
        <taxon>Bivalvia</taxon>
        <taxon>Autobranchia</taxon>
        <taxon>Pteriomorphia</taxon>
        <taxon>Mytilida</taxon>
        <taxon>Mytiloidea</taxon>
        <taxon>Mytilidae</taxon>
        <taxon>Mytilinae</taxon>
        <taxon>Mytilus</taxon>
    </lineage>
</organism>
<name>A0A6J8AWD6_MYTCO</name>
<protein>
    <submittedName>
        <fullName evidence="1">Uncharacterized protein</fullName>
    </submittedName>
</protein>
<keyword evidence="2" id="KW-1185">Reference proteome</keyword>
<dbReference type="EMBL" id="CACVKT020001876">
    <property type="protein sequence ID" value="CAC5372983.1"/>
    <property type="molecule type" value="Genomic_DNA"/>
</dbReference>
<reference evidence="1 2" key="1">
    <citation type="submission" date="2020-06" db="EMBL/GenBank/DDBJ databases">
        <authorList>
            <person name="Li R."/>
            <person name="Bekaert M."/>
        </authorList>
    </citation>
    <scope>NUCLEOTIDE SEQUENCE [LARGE SCALE GENOMIC DNA]</scope>
    <source>
        <strain evidence="2">wild</strain>
    </source>
</reference>